<dbReference type="AlphaFoldDB" id="A5C7S1"/>
<name>A5C7S1_VITVI</name>
<sequence>MVQKMKHGRPSKYWVLTNRSTGDCTLGTTLTDLRYYLRSGLVSFSVLDIKPINQLLLPGRGPVENELSWTRICESKTHLEVRVSVFGYSLSPPKLHFVFPKLSWTPMAPRRVERRILTPSWSFGFASYDLAGGVISSTVNDRGHDPLVFSTMRSLVTKDREHELLFHDEFEMRQCGDDGG</sequence>
<dbReference type="EMBL" id="AM485291">
    <property type="protein sequence ID" value="CAN68745.1"/>
    <property type="molecule type" value="Genomic_DNA"/>
</dbReference>
<gene>
    <name evidence="1" type="ORF">VITISV_014672</name>
</gene>
<organism evidence="1">
    <name type="scientific">Vitis vinifera</name>
    <name type="common">Grape</name>
    <dbReference type="NCBI Taxonomy" id="29760"/>
    <lineage>
        <taxon>Eukaryota</taxon>
        <taxon>Viridiplantae</taxon>
        <taxon>Streptophyta</taxon>
        <taxon>Embryophyta</taxon>
        <taxon>Tracheophyta</taxon>
        <taxon>Spermatophyta</taxon>
        <taxon>Magnoliopsida</taxon>
        <taxon>eudicotyledons</taxon>
        <taxon>Gunneridae</taxon>
        <taxon>Pentapetalae</taxon>
        <taxon>rosids</taxon>
        <taxon>Vitales</taxon>
        <taxon>Vitaceae</taxon>
        <taxon>Viteae</taxon>
        <taxon>Vitis</taxon>
    </lineage>
</organism>
<reference evidence="1" key="1">
    <citation type="journal article" date="2007" name="PLoS ONE">
        <title>The first genome sequence of an elite grapevine cultivar (Pinot noir Vitis vinifera L.): coping with a highly heterozygous genome.</title>
        <authorList>
            <person name="Velasco R."/>
            <person name="Zharkikh A."/>
            <person name="Troggio M."/>
            <person name="Cartwright D.A."/>
            <person name="Cestaro A."/>
            <person name="Pruss D."/>
            <person name="Pindo M."/>
            <person name="FitzGerald L.M."/>
            <person name="Vezzulli S."/>
            <person name="Reid J."/>
            <person name="Malacarne G."/>
            <person name="Iliev D."/>
            <person name="Coppola G."/>
            <person name="Wardell B."/>
            <person name="Micheletti D."/>
            <person name="Macalma T."/>
            <person name="Facci M."/>
            <person name="Mitchell J.T."/>
            <person name="Perazzolli M."/>
            <person name="Eldredge G."/>
            <person name="Gatto P."/>
            <person name="Oyzerski R."/>
            <person name="Moretto M."/>
            <person name="Gutin N."/>
            <person name="Stefanini M."/>
            <person name="Chen Y."/>
            <person name="Segala C."/>
            <person name="Davenport C."/>
            <person name="Dematte L."/>
            <person name="Mraz A."/>
            <person name="Battilana J."/>
            <person name="Stormo K."/>
            <person name="Costa F."/>
            <person name="Tao Q."/>
            <person name="Si-Ammour A."/>
            <person name="Harkins T."/>
            <person name="Lackey A."/>
            <person name="Perbost C."/>
            <person name="Taillon B."/>
            <person name="Stella A."/>
            <person name="Solovyev V."/>
            <person name="Fawcett J.A."/>
            <person name="Sterck L."/>
            <person name="Vandepoele K."/>
            <person name="Grando S.M."/>
            <person name="Toppo S."/>
            <person name="Moser C."/>
            <person name="Lanchbury J."/>
            <person name="Bogden R."/>
            <person name="Skolnick M."/>
            <person name="Sgaramella V."/>
            <person name="Bhatnagar S.K."/>
            <person name="Fontana P."/>
            <person name="Gutin A."/>
            <person name="Van de Peer Y."/>
            <person name="Salamini F."/>
            <person name="Viola R."/>
        </authorList>
    </citation>
    <scope>NUCLEOTIDE SEQUENCE</scope>
</reference>
<protein>
    <submittedName>
        <fullName evidence="1">Uncharacterized protein</fullName>
    </submittedName>
</protein>
<proteinExistence type="predicted"/>
<evidence type="ECO:0000313" key="1">
    <source>
        <dbReference type="EMBL" id="CAN68745.1"/>
    </source>
</evidence>
<accession>A5C7S1</accession>